<organism evidence="5 6">
    <name type="scientific">Planobispora longispora</name>
    <dbReference type="NCBI Taxonomy" id="28887"/>
    <lineage>
        <taxon>Bacteria</taxon>
        <taxon>Bacillati</taxon>
        <taxon>Actinomycetota</taxon>
        <taxon>Actinomycetes</taxon>
        <taxon>Streptosporangiales</taxon>
        <taxon>Streptosporangiaceae</taxon>
        <taxon>Planobispora</taxon>
    </lineage>
</organism>
<dbReference type="InterPro" id="IPR050612">
    <property type="entry name" value="Prok_Mopterin_Oxidored"/>
</dbReference>
<dbReference type="PANTHER" id="PTHR43742">
    <property type="entry name" value="TRIMETHYLAMINE-N-OXIDE REDUCTASE"/>
    <property type="match status" value="1"/>
</dbReference>
<accession>A0A8J3W6Y5</accession>
<evidence type="ECO:0000259" key="3">
    <source>
        <dbReference type="Pfam" id="PF00384"/>
    </source>
</evidence>
<evidence type="ECO:0000313" key="6">
    <source>
        <dbReference type="Proteomes" id="UP000616724"/>
    </source>
</evidence>
<dbReference type="Proteomes" id="UP000616724">
    <property type="component" value="Unassembled WGS sequence"/>
</dbReference>
<dbReference type="InterPro" id="IPR006656">
    <property type="entry name" value="Mopterin_OxRdtase"/>
</dbReference>
<dbReference type="Pfam" id="PF01568">
    <property type="entry name" value="Molydop_binding"/>
    <property type="match status" value="1"/>
</dbReference>
<dbReference type="Gene3D" id="3.40.50.740">
    <property type="match status" value="1"/>
</dbReference>
<comment type="similarity">
    <text evidence="1">Belongs to the prokaryotic molybdopterin-containing oxidoreductase family.</text>
</comment>
<dbReference type="GO" id="GO:0046872">
    <property type="term" value="F:metal ion binding"/>
    <property type="evidence" value="ECO:0007669"/>
    <property type="project" value="UniProtKB-KW"/>
</dbReference>
<dbReference type="Gene3D" id="2.40.40.20">
    <property type="match status" value="1"/>
</dbReference>
<proteinExistence type="inferred from homology"/>
<feature type="domain" description="Molybdopterin dinucleotide-binding" evidence="4">
    <location>
        <begin position="280"/>
        <end position="396"/>
    </location>
</feature>
<protein>
    <submittedName>
        <fullName evidence="5">Uncharacterized protein</fullName>
    </submittedName>
</protein>
<dbReference type="RefSeq" id="WP_203892793.1">
    <property type="nucleotide sequence ID" value="NZ_BOOH01000038.1"/>
</dbReference>
<comment type="caution">
    <text evidence="5">The sequence shown here is derived from an EMBL/GenBank/DDBJ whole genome shotgun (WGS) entry which is preliminary data.</text>
</comment>
<reference evidence="5 6" key="1">
    <citation type="submission" date="2021-01" db="EMBL/GenBank/DDBJ databases">
        <title>Whole genome shotgun sequence of Planobispora longispora NBRC 13918.</title>
        <authorList>
            <person name="Komaki H."/>
            <person name="Tamura T."/>
        </authorList>
    </citation>
    <scope>NUCLEOTIDE SEQUENCE [LARGE SCALE GENOMIC DNA]</scope>
    <source>
        <strain evidence="5 6">NBRC 13918</strain>
    </source>
</reference>
<dbReference type="InterPro" id="IPR009010">
    <property type="entry name" value="Asp_de-COase-like_dom_sf"/>
</dbReference>
<keyword evidence="2" id="KW-0479">Metal-binding</keyword>
<evidence type="ECO:0000313" key="5">
    <source>
        <dbReference type="EMBL" id="GIH78272.1"/>
    </source>
</evidence>
<dbReference type="GO" id="GO:0016491">
    <property type="term" value="F:oxidoreductase activity"/>
    <property type="evidence" value="ECO:0007669"/>
    <property type="project" value="InterPro"/>
</dbReference>
<dbReference type="AlphaFoldDB" id="A0A8J3W6Y5"/>
<dbReference type="Pfam" id="PF00384">
    <property type="entry name" value="Molybdopterin"/>
    <property type="match status" value="1"/>
</dbReference>
<evidence type="ECO:0000259" key="4">
    <source>
        <dbReference type="Pfam" id="PF01568"/>
    </source>
</evidence>
<feature type="domain" description="Molybdopterin oxidoreductase" evidence="3">
    <location>
        <begin position="31"/>
        <end position="96"/>
    </location>
</feature>
<dbReference type="EMBL" id="BOOH01000038">
    <property type="protein sequence ID" value="GIH78272.1"/>
    <property type="molecule type" value="Genomic_DNA"/>
</dbReference>
<sequence>MQHTPVTGTPMPAGLVPCNVIAAEILNDHPQRFHAMMIDSSNPAHSLADSAEFRRALAALDLVVVVDVALTETGRLAHYVLPASTQFEKWEATFFNFEFPGNTFHLRAPVLDPLPGTLPEPEIYSRLLQALGAAPRRKVKLLRTALRLGRPVFKAVFAVMIAADRSTLAMAPYLLYQTLGRALPDGAQAAAVLWGLALRVSRRYPQAMRRAGHRSADDLFTAILENRSGVTFTLDRPEDAWAHVRHTSGRIPLHIPELLDALAVLPDTPATHTSDDYPFILAAGQRRASTANTIFRDTTWRLRERDGTLRISPGDAERLGLIDGATAQITTSRGTAQATVEVDDRLQAGHAALPNGFGLDLPTDDGGTERTGVALNTLTDQHRRDPFAATPWHKHLPARIEAVTG</sequence>
<evidence type="ECO:0000256" key="2">
    <source>
        <dbReference type="ARBA" id="ARBA00022723"/>
    </source>
</evidence>
<dbReference type="GO" id="GO:0043546">
    <property type="term" value="F:molybdopterin cofactor binding"/>
    <property type="evidence" value="ECO:0007669"/>
    <property type="project" value="InterPro"/>
</dbReference>
<gene>
    <name evidence="5" type="ORF">Plo01_47010</name>
</gene>
<evidence type="ECO:0000256" key="1">
    <source>
        <dbReference type="ARBA" id="ARBA00010312"/>
    </source>
</evidence>
<keyword evidence="6" id="KW-1185">Reference proteome</keyword>
<dbReference type="InterPro" id="IPR006657">
    <property type="entry name" value="MoPterin_dinucl-bd_dom"/>
</dbReference>
<name>A0A8J3W6Y5_9ACTN</name>
<dbReference type="SUPFAM" id="SSF53706">
    <property type="entry name" value="Formate dehydrogenase/DMSO reductase, domains 1-3"/>
    <property type="match status" value="1"/>
</dbReference>
<dbReference type="SUPFAM" id="SSF50692">
    <property type="entry name" value="ADC-like"/>
    <property type="match status" value="1"/>
</dbReference>